<sequence length="50" mass="5824">MIKKESVKMFGFIVAGIFFLFADIVWRGNLRRGKCVGMVSRSRRLIDDMK</sequence>
<dbReference type="AlphaFoldDB" id="A0A134BDH0"/>
<name>A0A134BDH0_9BACT</name>
<evidence type="ECO:0000313" key="2">
    <source>
        <dbReference type="Proteomes" id="UP000070531"/>
    </source>
</evidence>
<accession>A0A134BDH0</accession>
<dbReference type="EMBL" id="LSDL01000050">
    <property type="protein sequence ID" value="KXB77997.1"/>
    <property type="molecule type" value="Genomic_DNA"/>
</dbReference>
<dbReference type="STRING" id="419005.HMPREF1860_01039"/>
<protein>
    <submittedName>
        <fullName evidence="1">Uncharacterized protein</fullName>
    </submittedName>
</protein>
<proteinExistence type="predicted"/>
<organism evidence="1">
    <name type="scientific">Prevotella amnii</name>
    <dbReference type="NCBI Taxonomy" id="419005"/>
    <lineage>
        <taxon>Bacteria</taxon>
        <taxon>Pseudomonadati</taxon>
        <taxon>Bacteroidota</taxon>
        <taxon>Bacteroidia</taxon>
        <taxon>Bacteroidales</taxon>
        <taxon>Prevotellaceae</taxon>
        <taxon>Prevotella</taxon>
    </lineage>
</organism>
<evidence type="ECO:0000313" key="1">
    <source>
        <dbReference type="EMBL" id="KXB77997.1"/>
    </source>
</evidence>
<reference evidence="1 2" key="1">
    <citation type="submission" date="2016-01" db="EMBL/GenBank/DDBJ databases">
        <authorList>
            <person name="Oliw E.H."/>
        </authorList>
    </citation>
    <scope>NUCLEOTIDE SEQUENCE [LARGE SCALE GENOMIC DNA]</scope>
    <source>
        <strain evidence="1 2">DNF00307</strain>
    </source>
</reference>
<gene>
    <name evidence="1" type="ORF">HMPREF1860_01039</name>
</gene>
<comment type="caution">
    <text evidence="1">The sequence shown here is derived from an EMBL/GenBank/DDBJ whole genome shotgun (WGS) entry which is preliminary data.</text>
</comment>
<dbReference type="Proteomes" id="UP000070531">
    <property type="component" value="Unassembled WGS sequence"/>
</dbReference>